<evidence type="ECO:0000313" key="2">
    <source>
        <dbReference type="Proteomes" id="UP000054279"/>
    </source>
</evidence>
<accession>A0A0C9VCC5</accession>
<protein>
    <submittedName>
        <fullName evidence="1">Uncharacterized protein</fullName>
    </submittedName>
</protein>
<dbReference type="Proteomes" id="UP000054279">
    <property type="component" value="Unassembled WGS sequence"/>
</dbReference>
<keyword evidence="2" id="KW-1185">Reference proteome</keyword>
<gene>
    <name evidence="1" type="ORF">M422DRAFT_133371</name>
</gene>
<dbReference type="EMBL" id="KN837191">
    <property type="protein sequence ID" value="KIJ35185.1"/>
    <property type="molecule type" value="Genomic_DNA"/>
</dbReference>
<reference evidence="1 2" key="1">
    <citation type="submission" date="2014-06" db="EMBL/GenBank/DDBJ databases">
        <title>Evolutionary Origins and Diversification of the Mycorrhizal Mutualists.</title>
        <authorList>
            <consortium name="DOE Joint Genome Institute"/>
            <consortium name="Mycorrhizal Genomics Consortium"/>
            <person name="Kohler A."/>
            <person name="Kuo A."/>
            <person name="Nagy L.G."/>
            <person name="Floudas D."/>
            <person name="Copeland A."/>
            <person name="Barry K.W."/>
            <person name="Cichocki N."/>
            <person name="Veneault-Fourrey C."/>
            <person name="LaButti K."/>
            <person name="Lindquist E.A."/>
            <person name="Lipzen A."/>
            <person name="Lundell T."/>
            <person name="Morin E."/>
            <person name="Murat C."/>
            <person name="Riley R."/>
            <person name="Ohm R."/>
            <person name="Sun H."/>
            <person name="Tunlid A."/>
            <person name="Henrissat B."/>
            <person name="Grigoriev I.V."/>
            <person name="Hibbett D.S."/>
            <person name="Martin F."/>
        </authorList>
    </citation>
    <scope>NUCLEOTIDE SEQUENCE [LARGE SCALE GENOMIC DNA]</scope>
    <source>
        <strain evidence="1 2">SS14</strain>
    </source>
</reference>
<organism evidence="1 2">
    <name type="scientific">Sphaerobolus stellatus (strain SS14)</name>
    <dbReference type="NCBI Taxonomy" id="990650"/>
    <lineage>
        <taxon>Eukaryota</taxon>
        <taxon>Fungi</taxon>
        <taxon>Dikarya</taxon>
        <taxon>Basidiomycota</taxon>
        <taxon>Agaricomycotina</taxon>
        <taxon>Agaricomycetes</taxon>
        <taxon>Phallomycetidae</taxon>
        <taxon>Geastrales</taxon>
        <taxon>Sphaerobolaceae</taxon>
        <taxon>Sphaerobolus</taxon>
    </lineage>
</organism>
<evidence type="ECO:0000313" key="1">
    <source>
        <dbReference type="EMBL" id="KIJ35185.1"/>
    </source>
</evidence>
<dbReference type="InterPro" id="IPR040521">
    <property type="entry name" value="KDZ"/>
</dbReference>
<dbReference type="Pfam" id="PF18758">
    <property type="entry name" value="KDZ"/>
    <property type="match status" value="1"/>
</dbReference>
<sequence>VPKFHLAAHIEECADKFSFNWTKNVGRTSGESVETIWASLNGRATATREMGYGHRKDVITDTMNALNFRKVIG</sequence>
<dbReference type="OrthoDB" id="3257768at2759"/>
<dbReference type="HOGENOM" id="CLU_003703_10_0_1"/>
<proteinExistence type="predicted"/>
<dbReference type="AlphaFoldDB" id="A0A0C9VCC5"/>
<feature type="non-terminal residue" evidence="1">
    <location>
        <position position="1"/>
    </location>
</feature>
<feature type="non-terminal residue" evidence="1">
    <location>
        <position position="73"/>
    </location>
</feature>
<name>A0A0C9VCC5_SPHS4</name>